<keyword evidence="2" id="KW-1185">Reference proteome</keyword>
<reference evidence="1" key="1">
    <citation type="submission" date="2013-03" db="EMBL/GenBank/DDBJ databases">
        <authorList>
            <person name="Harkins D.M."/>
            <person name="Durkin A.S."/>
            <person name="Brinkac L.M."/>
            <person name="Haft D.H."/>
            <person name="Selengut J.D."/>
            <person name="Sanka R."/>
            <person name="DePew J."/>
            <person name="Purushe J."/>
            <person name="Hartskeerl R.A."/>
            <person name="Ahmed A."/>
            <person name="van der Linden H."/>
            <person name="Goris M.G.A."/>
            <person name="Vinetz J.M."/>
            <person name="Sutton G.G."/>
            <person name="Nierman W.C."/>
            <person name="Fouts D.E."/>
        </authorList>
    </citation>
    <scope>NUCLEOTIDE SEQUENCE [LARGE SCALE GENOMIC DNA]</scope>
    <source>
        <strain evidence="1">ICFT</strain>
    </source>
</reference>
<evidence type="ECO:0000313" key="2">
    <source>
        <dbReference type="Proteomes" id="UP000012313"/>
    </source>
</evidence>
<protein>
    <submittedName>
        <fullName evidence="1">Uncharacterized protein</fullName>
    </submittedName>
</protein>
<dbReference type="Proteomes" id="UP000012313">
    <property type="component" value="Unassembled WGS sequence"/>
</dbReference>
<accession>N1WNC1</accession>
<name>N1WNC1_9LEPT</name>
<proteinExistence type="predicted"/>
<dbReference type="EMBL" id="AOHC02000021">
    <property type="protein sequence ID" value="EMY78644.1"/>
    <property type="molecule type" value="Genomic_DNA"/>
</dbReference>
<sequence>MNPVEVNSSRKSPFSKSMRSFVKTGFDSQNNLLPTFFHYELNQRQRSERRGTRFEEPSR</sequence>
<dbReference type="AlphaFoldDB" id="N1WNC1"/>
<evidence type="ECO:0000313" key="1">
    <source>
        <dbReference type="EMBL" id="EMY78644.1"/>
    </source>
</evidence>
<dbReference type="STRING" id="1218598.LEP1GSC060_3812"/>
<comment type="caution">
    <text evidence="1">The sequence shown here is derived from an EMBL/GenBank/DDBJ whole genome shotgun (WGS) entry which is preliminary data.</text>
</comment>
<organism evidence="1 2">
    <name type="scientific">Leptospira weilii serovar Ranarum str. ICFT</name>
    <dbReference type="NCBI Taxonomy" id="1218598"/>
    <lineage>
        <taxon>Bacteria</taxon>
        <taxon>Pseudomonadati</taxon>
        <taxon>Spirochaetota</taxon>
        <taxon>Spirochaetia</taxon>
        <taxon>Leptospirales</taxon>
        <taxon>Leptospiraceae</taxon>
        <taxon>Leptospira</taxon>
    </lineage>
</organism>
<gene>
    <name evidence="1" type="ORF">LEP1GSC060_3812</name>
</gene>